<sequence length="33" mass="3893">MGTIPEGMVLRLATDISSRRSNTNRKLYQEWIR</sequence>
<proteinExistence type="predicted"/>
<protein>
    <submittedName>
        <fullName evidence="1">Uncharacterized protein</fullName>
    </submittedName>
</protein>
<gene>
    <name evidence="1" type="ORF">Rleg9DRAFT_7189</name>
</gene>
<dbReference type="AlphaFoldDB" id="I9NMT1"/>
<accession>I9NMT1</accession>
<evidence type="ECO:0000313" key="2">
    <source>
        <dbReference type="Proteomes" id="UP000005092"/>
    </source>
</evidence>
<reference evidence="1 2" key="1">
    <citation type="submission" date="2012-02" db="EMBL/GenBank/DDBJ databases">
        <title>Improved High-Quality Draft Sequence of Rhizobium leguminosarum bv. trifolii WSM597.</title>
        <authorList>
            <consortium name="US DOE Joint Genome Institute"/>
            <person name="Lucas S."/>
            <person name="Han J."/>
            <person name="Lapidus A."/>
            <person name="Cheng J.-F."/>
            <person name="Goodwin L."/>
            <person name="Pitluck S."/>
            <person name="Peters L."/>
            <person name="Ovchinnikova G."/>
            <person name="Held B."/>
            <person name="Detter J.C."/>
            <person name="Han C."/>
            <person name="Tapia R."/>
            <person name="Land M."/>
            <person name="Hauser L."/>
            <person name="Kyrpides N."/>
            <person name="Ivanova N."/>
            <person name="Pagani I."/>
            <person name="Brau L."/>
            <person name="Yates R."/>
            <person name="O'Hara G."/>
            <person name="Rui T."/>
            <person name="Howieson J."/>
            <person name="Reeve W."/>
            <person name="Woyke T."/>
        </authorList>
    </citation>
    <scope>NUCLEOTIDE SEQUENCE [LARGE SCALE GENOMIC DNA]</scope>
    <source>
        <strain evidence="1 2">WSM597</strain>
    </source>
</reference>
<name>I9NMT1_RHILT</name>
<organism evidence="1 2">
    <name type="scientific">Rhizobium leguminosarum bv. trifolii WSM597</name>
    <dbReference type="NCBI Taxonomy" id="754764"/>
    <lineage>
        <taxon>Bacteria</taxon>
        <taxon>Pseudomonadati</taxon>
        <taxon>Pseudomonadota</taxon>
        <taxon>Alphaproteobacteria</taxon>
        <taxon>Hyphomicrobiales</taxon>
        <taxon>Rhizobiaceae</taxon>
        <taxon>Rhizobium/Agrobacterium group</taxon>
        <taxon>Rhizobium</taxon>
    </lineage>
</organism>
<dbReference type="HOGENOM" id="CLU_3383473_0_0_5"/>
<evidence type="ECO:0000313" key="1">
    <source>
        <dbReference type="EMBL" id="EJB08157.1"/>
    </source>
</evidence>
<dbReference type="Proteomes" id="UP000005092">
    <property type="component" value="Unassembled WGS sequence"/>
</dbReference>
<dbReference type="EMBL" id="JH719381">
    <property type="protein sequence ID" value="EJB08157.1"/>
    <property type="molecule type" value="Genomic_DNA"/>
</dbReference>